<gene>
    <name evidence="2" type="ORF">A2042_05430</name>
</gene>
<dbReference type="InterPro" id="IPR036237">
    <property type="entry name" value="Xyl_isomerase-like_sf"/>
</dbReference>
<proteinExistence type="predicted"/>
<comment type="caution">
    <text evidence="2">The sequence shown here is derived from an EMBL/GenBank/DDBJ whole genome shotgun (WGS) entry which is preliminary data.</text>
</comment>
<dbReference type="SUPFAM" id="SSF51658">
    <property type="entry name" value="Xylose isomerase-like"/>
    <property type="match status" value="1"/>
</dbReference>
<evidence type="ECO:0000313" key="3">
    <source>
        <dbReference type="Proteomes" id="UP000178526"/>
    </source>
</evidence>
<evidence type="ECO:0000313" key="2">
    <source>
        <dbReference type="EMBL" id="OGL38162.1"/>
    </source>
</evidence>
<evidence type="ECO:0000259" key="1">
    <source>
        <dbReference type="Pfam" id="PF01261"/>
    </source>
</evidence>
<dbReference type="InterPro" id="IPR013022">
    <property type="entry name" value="Xyl_isomerase-like_TIM-brl"/>
</dbReference>
<protein>
    <recommendedName>
        <fullName evidence="1">Xylose isomerase-like TIM barrel domain-containing protein</fullName>
    </recommendedName>
</protein>
<dbReference type="Pfam" id="PF01261">
    <property type="entry name" value="AP_endonuc_2"/>
    <property type="match status" value="1"/>
</dbReference>
<sequence>MIGISTVWQSGKIKSGEKLYGRIYGLGVSAVELEYRITGETYKQMKPLLKKGELKVLSIHNFFPVPDILTAGSGDAFLLSSPDEEERKRALKYTAITIEHANDLEAQAVVLHLGNTGIESYKKELFKFYDEGKIKSEEYAKFLEKIKTERDKVKQKYFDSALFCLDKLTKVAERENVMLGIENRYYLHQIPDFEEMGIILKKFEGANIRYWHDAGHAEAWQNLGIKKHEEWLKEYGAHLLGIHLHDCEGYNDHDSPGKGKIDFKMIKNYLKPETVKIIEVEPHVTEENLREGIIFLKDLGIK</sequence>
<dbReference type="InterPro" id="IPR050312">
    <property type="entry name" value="IolE/XylAMocC-like"/>
</dbReference>
<reference evidence="2 3" key="1">
    <citation type="journal article" date="2016" name="Nat. Commun.">
        <title>Thousands of microbial genomes shed light on interconnected biogeochemical processes in an aquifer system.</title>
        <authorList>
            <person name="Anantharaman K."/>
            <person name="Brown C.T."/>
            <person name="Hug L.A."/>
            <person name="Sharon I."/>
            <person name="Castelle C.J."/>
            <person name="Probst A.J."/>
            <person name="Thomas B.C."/>
            <person name="Singh A."/>
            <person name="Wilkins M.J."/>
            <person name="Karaoz U."/>
            <person name="Brodie E.L."/>
            <person name="Williams K.H."/>
            <person name="Hubbard S.S."/>
            <person name="Banfield J.F."/>
        </authorList>
    </citation>
    <scope>NUCLEOTIDE SEQUENCE [LARGE SCALE GENOMIC DNA]</scope>
</reference>
<name>A0A1F7R9B6_9BACT</name>
<dbReference type="Proteomes" id="UP000178526">
    <property type="component" value="Unassembled WGS sequence"/>
</dbReference>
<accession>A0A1F7R9B6</accession>
<feature type="domain" description="Xylose isomerase-like TIM barrel" evidence="1">
    <location>
        <begin position="26"/>
        <end position="298"/>
    </location>
</feature>
<dbReference type="Gene3D" id="3.20.20.150">
    <property type="entry name" value="Divalent-metal-dependent TIM barrel enzymes"/>
    <property type="match status" value="1"/>
</dbReference>
<dbReference type="AlphaFoldDB" id="A0A1F7R9B6"/>
<organism evidence="2 3">
    <name type="scientific">Candidatus Schekmanbacteria bacterium GWA2_38_11</name>
    <dbReference type="NCBI Taxonomy" id="1817876"/>
    <lineage>
        <taxon>Bacteria</taxon>
        <taxon>Candidatus Schekmaniibacteriota</taxon>
    </lineage>
</organism>
<dbReference type="PANTHER" id="PTHR12110">
    <property type="entry name" value="HYDROXYPYRUVATE ISOMERASE"/>
    <property type="match status" value="1"/>
</dbReference>
<dbReference type="EMBL" id="MGDB01000155">
    <property type="protein sequence ID" value="OGL38162.1"/>
    <property type="molecule type" value="Genomic_DNA"/>
</dbReference>